<comment type="catalytic activity">
    <reaction evidence="9 10 11">
        <text>2-[(2R,5Z)-2-carboxy-4-methylthiazol-5(2H)-ylidene]ethyl phosphate + 4-amino-2-methyl-5-(diphosphooxymethyl)pyrimidine + 2 H(+) = thiamine phosphate + CO2 + diphosphate</text>
        <dbReference type="Rhea" id="RHEA:47844"/>
        <dbReference type="ChEBI" id="CHEBI:15378"/>
        <dbReference type="ChEBI" id="CHEBI:16526"/>
        <dbReference type="ChEBI" id="CHEBI:33019"/>
        <dbReference type="ChEBI" id="CHEBI:37575"/>
        <dbReference type="ChEBI" id="CHEBI:57841"/>
        <dbReference type="ChEBI" id="CHEBI:62899"/>
        <dbReference type="EC" id="2.5.1.3"/>
    </reaction>
</comment>
<dbReference type="InterPro" id="IPR034291">
    <property type="entry name" value="TMP_synthase"/>
</dbReference>
<organism evidence="14">
    <name type="scientific">Pasteurella multocida</name>
    <dbReference type="NCBI Taxonomy" id="747"/>
    <lineage>
        <taxon>Bacteria</taxon>
        <taxon>Pseudomonadati</taxon>
        <taxon>Pseudomonadota</taxon>
        <taxon>Gammaproteobacteria</taxon>
        <taxon>Pasteurellales</taxon>
        <taxon>Pasteurellaceae</taxon>
        <taxon>Pasteurella</taxon>
    </lineage>
</organism>
<dbReference type="CDD" id="cd00564">
    <property type="entry name" value="TMP_TenI"/>
    <property type="match status" value="1"/>
</dbReference>
<evidence type="ECO:0000256" key="3">
    <source>
        <dbReference type="ARBA" id="ARBA00022679"/>
    </source>
</evidence>
<dbReference type="GO" id="GO:0004789">
    <property type="term" value="F:thiamine-phosphate diphosphorylase activity"/>
    <property type="evidence" value="ECO:0007669"/>
    <property type="project" value="UniProtKB-UniRule"/>
</dbReference>
<comment type="pathway">
    <text evidence="2 10 12">Cofactor biosynthesis; thiamine diphosphate biosynthesis; thiamine phosphate from 4-amino-2-methyl-5-diphosphomethylpyrimidine and 4-methyl-5-(2-phosphoethyl)-thiazole: step 1/1.</text>
</comment>
<feature type="binding site" evidence="10">
    <location>
        <position position="151"/>
    </location>
    <ligand>
        <name>4-amino-2-methyl-5-(diphosphooxymethyl)pyrimidine</name>
        <dbReference type="ChEBI" id="CHEBI:57841"/>
    </ligand>
</feature>
<dbReference type="EMBL" id="JANIEN010000008">
    <property type="protein sequence ID" value="MDT3452637.1"/>
    <property type="molecule type" value="Genomic_DNA"/>
</dbReference>
<reference evidence="15" key="3">
    <citation type="submission" date="2022-07" db="EMBL/GenBank/DDBJ databases">
        <title>Sequence of Pasteurella multocoda 17BRD-035.</title>
        <authorList>
            <person name="Roy Chowdhury P."/>
            <person name="Alhamami T."/>
            <person name="Trott D.J."/>
            <person name="Djordvevic S.P."/>
        </authorList>
    </citation>
    <scope>NUCLEOTIDE SEQUENCE</scope>
    <source>
        <strain evidence="15">17BRD-035</strain>
    </source>
</reference>
<dbReference type="EMBL" id="PPVL01000009">
    <property type="protein sequence ID" value="NNI79613.1"/>
    <property type="molecule type" value="Genomic_DNA"/>
</dbReference>
<dbReference type="EMBL" id="KP660187">
    <property type="protein sequence ID" value="AMK08026.1"/>
    <property type="molecule type" value="Genomic_DNA"/>
</dbReference>
<evidence type="ECO:0000256" key="10">
    <source>
        <dbReference type="HAMAP-Rule" id="MF_00097"/>
    </source>
</evidence>
<evidence type="ECO:0000313" key="14">
    <source>
        <dbReference type="EMBL" id="AMK08026.1"/>
    </source>
</evidence>
<evidence type="ECO:0000313" key="15">
    <source>
        <dbReference type="EMBL" id="MDT3452637.1"/>
    </source>
</evidence>
<sequence>MKPVHAFMRLYFIAGTQDCLHLDGDPAQNLLNILQQALQSGITCYQFREKGKKALQDPDKIKALAIQCRDLCRQYQVPFVVNDDVQLAIDIGADGIHVGQTDMAVADVAALCHSHCFIGTSVNTLEQGIAAQANPLIDYFGTGPIFPTQSKEDPKPVVGVDFVSTIRAHGIDKPIVAIGGVTAQTAEELRRRGANGVAVISAITQSADIAKTVKELLGNAQ</sequence>
<dbReference type="GO" id="GO:0000287">
    <property type="term" value="F:magnesium ion binding"/>
    <property type="evidence" value="ECO:0007669"/>
    <property type="project" value="UniProtKB-UniRule"/>
</dbReference>
<dbReference type="Proteomes" id="UP000540079">
    <property type="component" value="Unassembled WGS sequence"/>
</dbReference>
<dbReference type="UniPathway" id="UPA00060">
    <property type="reaction ID" value="UER00141"/>
</dbReference>
<keyword evidence="5 10" id="KW-0460">Magnesium</keyword>
<reference evidence="14" key="1">
    <citation type="submission" date="2015-01" db="EMBL/GenBank/DDBJ databases">
        <title>Draft genome sequence of Pasteurella multocida isolated from alpaca pneumonia.</title>
        <authorList>
            <person name="Maturrano L."/>
            <person name="Hurtado R."/>
            <person name="Allasi N."/>
            <person name="Juscamayta E."/>
            <person name="Fernandez D."/>
            <person name="Maximiliano J."/>
            <person name="Rimac R."/>
            <person name="Rosadio R."/>
        </authorList>
    </citation>
    <scope>NUCLEOTIDE SEQUENCE</scope>
    <source>
        <strain evidence="14">UNMSM</strain>
    </source>
</reference>
<dbReference type="PANTHER" id="PTHR20857">
    <property type="entry name" value="THIAMINE-PHOSPHATE PYROPHOSPHORYLASE"/>
    <property type="match status" value="1"/>
</dbReference>
<proteinExistence type="inferred from homology"/>
<evidence type="ECO:0000256" key="2">
    <source>
        <dbReference type="ARBA" id="ARBA00005165"/>
    </source>
</evidence>
<feature type="binding site" evidence="10">
    <location>
        <position position="180"/>
    </location>
    <ligand>
        <name>2-[(2R,5Z)-2-carboxy-4-methylthiazol-5(2H)-ylidene]ethyl phosphate</name>
        <dbReference type="ChEBI" id="CHEBI:62899"/>
    </ligand>
</feature>
<evidence type="ECO:0000256" key="12">
    <source>
        <dbReference type="RuleBase" id="RU004253"/>
    </source>
</evidence>
<name>A0A126QH18_PASMD</name>
<dbReference type="InterPro" id="IPR013785">
    <property type="entry name" value="Aldolase_TIM"/>
</dbReference>
<feature type="binding site" evidence="10">
    <location>
        <position position="121"/>
    </location>
    <ligand>
        <name>4-amino-2-methyl-5-(diphosphooxymethyl)pyrimidine</name>
        <dbReference type="ChEBI" id="CHEBI:57841"/>
    </ligand>
</feature>
<dbReference type="GO" id="GO:0009229">
    <property type="term" value="P:thiamine diphosphate biosynthetic process"/>
    <property type="evidence" value="ECO:0007669"/>
    <property type="project" value="UniProtKB-UniRule"/>
</dbReference>
<reference evidence="16 17" key="2">
    <citation type="journal article" date="2018" name="Front. Microbiol.">
        <title>Genetic and Phylogenetic Characteristics of Pasteurella multocida Isolates From Different Host Species.</title>
        <authorList>
            <person name="Peng Z."/>
            <person name="Liang W."/>
            <person name="Wang F."/>
            <person name="Xu Z."/>
            <person name="Xie Z."/>
            <person name="Lian Z."/>
            <person name="Hua L."/>
            <person name="Zhou R."/>
            <person name="Chen H."/>
            <person name="Wu B."/>
        </authorList>
    </citation>
    <scope>NUCLEOTIDE SEQUENCE [LARGE SCALE GENOMIC DNA]</scope>
    <source>
        <strain evidence="16 17">HNA06</strain>
    </source>
</reference>
<accession>A0A126QH18</accession>
<dbReference type="GO" id="GO:0005737">
    <property type="term" value="C:cytoplasm"/>
    <property type="evidence" value="ECO:0007669"/>
    <property type="project" value="TreeGrafter"/>
</dbReference>
<dbReference type="PANTHER" id="PTHR20857:SF15">
    <property type="entry name" value="THIAMINE-PHOSPHATE SYNTHASE"/>
    <property type="match status" value="1"/>
</dbReference>
<protein>
    <recommendedName>
        <fullName evidence="10">Thiamine-phosphate synthase</fullName>
        <shortName evidence="10">TP synthase</shortName>
        <shortName evidence="10">TPS</shortName>
        <ecNumber evidence="10">2.5.1.3</ecNumber>
    </recommendedName>
    <alternativeName>
        <fullName evidence="10">Thiamine-phosphate pyrophosphorylase</fullName>
        <shortName evidence="10">TMP pyrophosphorylase</shortName>
        <shortName evidence="10">TMP-PPase</shortName>
    </alternativeName>
</protein>
<feature type="binding site" evidence="10">
    <location>
        <begin position="148"/>
        <end position="150"/>
    </location>
    <ligand>
        <name>2-[(2R,5Z)-2-carboxy-4-methylthiazol-5(2H)-ylidene]ethyl phosphate</name>
        <dbReference type="ChEBI" id="CHEBI:62899"/>
    </ligand>
</feature>
<dbReference type="Gene3D" id="3.20.20.70">
    <property type="entry name" value="Aldolase class I"/>
    <property type="match status" value="1"/>
</dbReference>
<feature type="binding site" evidence="10">
    <location>
        <begin position="200"/>
        <end position="201"/>
    </location>
    <ligand>
        <name>2-[(2R,5Z)-2-carboxy-4-methylthiazol-5(2H)-ylidene]ethyl phosphate</name>
        <dbReference type="ChEBI" id="CHEBI:62899"/>
    </ligand>
</feature>
<keyword evidence="3 10" id="KW-0808">Transferase</keyword>
<evidence type="ECO:0000313" key="17">
    <source>
        <dbReference type="Proteomes" id="UP000540079"/>
    </source>
</evidence>
<dbReference type="AlphaFoldDB" id="A0A126QH18"/>
<comment type="catalytic activity">
    <reaction evidence="8 10 11">
        <text>2-(2-carboxy-4-methylthiazol-5-yl)ethyl phosphate + 4-amino-2-methyl-5-(diphosphooxymethyl)pyrimidine + 2 H(+) = thiamine phosphate + CO2 + diphosphate</text>
        <dbReference type="Rhea" id="RHEA:47848"/>
        <dbReference type="ChEBI" id="CHEBI:15378"/>
        <dbReference type="ChEBI" id="CHEBI:16526"/>
        <dbReference type="ChEBI" id="CHEBI:33019"/>
        <dbReference type="ChEBI" id="CHEBI:37575"/>
        <dbReference type="ChEBI" id="CHEBI:57841"/>
        <dbReference type="ChEBI" id="CHEBI:62890"/>
        <dbReference type="EC" id="2.5.1.3"/>
    </reaction>
</comment>
<evidence type="ECO:0000313" key="16">
    <source>
        <dbReference type="EMBL" id="NNI79613.1"/>
    </source>
</evidence>
<dbReference type="GO" id="GO:0009228">
    <property type="term" value="P:thiamine biosynthetic process"/>
    <property type="evidence" value="ECO:0007669"/>
    <property type="project" value="UniProtKB-KW"/>
</dbReference>
<evidence type="ECO:0000259" key="13">
    <source>
        <dbReference type="Pfam" id="PF02581"/>
    </source>
</evidence>
<comment type="function">
    <text evidence="1 10">Condenses 4-methyl-5-(beta-hydroxyethyl)thiazole monophosphate (THZ-P) and 2-methyl-4-amino-5-hydroxymethyl pyrimidine pyrophosphate (HMP-PP) to form thiamine monophosphate (TMP).</text>
</comment>
<evidence type="ECO:0000256" key="8">
    <source>
        <dbReference type="ARBA" id="ARBA00047851"/>
    </source>
</evidence>
<comment type="catalytic activity">
    <reaction evidence="7 10 11">
        <text>4-methyl-5-(2-phosphooxyethyl)-thiazole + 4-amino-2-methyl-5-(diphosphooxymethyl)pyrimidine + H(+) = thiamine phosphate + diphosphate</text>
        <dbReference type="Rhea" id="RHEA:22328"/>
        <dbReference type="ChEBI" id="CHEBI:15378"/>
        <dbReference type="ChEBI" id="CHEBI:33019"/>
        <dbReference type="ChEBI" id="CHEBI:37575"/>
        <dbReference type="ChEBI" id="CHEBI:57841"/>
        <dbReference type="ChEBI" id="CHEBI:58296"/>
        <dbReference type="EC" id="2.5.1.3"/>
    </reaction>
</comment>
<evidence type="ECO:0000256" key="7">
    <source>
        <dbReference type="ARBA" id="ARBA00047334"/>
    </source>
</evidence>
<dbReference type="Pfam" id="PF02581">
    <property type="entry name" value="TMP-TENI"/>
    <property type="match status" value="1"/>
</dbReference>
<feature type="binding site" evidence="10">
    <location>
        <position position="102"/>
    </location>
    <ligand>
        <name>Mg(2+)</name>
        <dbReference type="ChEBI" id="CHEBI:18420"/>
    </ligand>
</feature>
<comment type="cofactor">
    <cofactor evidence="10">
        <name>Mg(2+)</name>
        <dbReference type="ChEBI" id="CHEBI:18420"/>
    </cofactor>
    <text evidence="10">Binds 1 Mg(2+) ion per subunit.</text>
</comment>
<dbReference type="FunFam" id="3.20.20.70:FF:000096">
    <property type="entry name" value="Thiamine-phosphate synthase"/>
    <property type="match status" value="1"/>
</dbReference>
<dbReference type="InterPro" id="IPR022998">
    <property type="entry name" value="ThiamineP_synth_TenI"/>
</dbReference>
<dbReference type="HAMAP" id="MF_00097">
    <property type="entry name" value="TMP_synthase"/>
    <property type="match status" value="1"/>
</dbReference>
<dbReference type="InterPro" id="IPR036206">
    <property type="entry name" value="ThiamineP_synth_sf"/>
</dbReference>
<dbReference type="Proteomes" id="UP001182304">
    <property type="component" value="Unassembled WGS sequence"/>
</dbReference>
<evidence type="ECO:0000256" key="11">
    <source>
        <dbReference type="RuleBase" id="RU003826"/>
    </source>
</evidence>
<evidence type="ECO:0000256" key="1">
    <source>
        <dbReference type="ARBA" id="ARBA00003814"/>
    </source>
</evidence>
<dbReference type="SUPFAM" id="SSF51391">
    <property type="entry name" value="Thiamin phosphate synthase"/>
    <property type="match status" value="1"/>
</dbReference>
<comment type="similarity">
    <text evidence="10 11">Belongs to the thiamine-phosphate synthase family.</text>
</comment>
<dbReference type="GeneID" id="77206785"/>
<feature type="binding site" evidence="10">
    <location>
        <begin position="46"/>
        <end position="50"/>
    </location>
    <ligand>
        <name>4-amino-2-methyl-5-(diphosphooxymethyl)pyrimidine</name>
        <dbReference type="ChEBI" id="CHEBI:57841"/>
    </ligand>
</feature>
<evidence type="ECO:0000256" key="5">
    <source>
        <dbReference type="ARBA" id="ARBA00022842"/>
    </source>
</evidence>
<keyword evidence="4 10" id="KW-0479">Metal-binding</keyword>
<dbReference type="RefSeq" id="WP_005717727.1">
    <property type="nucleotide sequence ID" value="NZ_CP020405.2"/>
</dbReference>
<feature type="domain" description="Thiamine phosphate synthase/TenI" evidence="13">
    <location>
        <begin position="10"/>
        <end position="203"/>
    </location>
</feature>
<dbReference type="EC" id="2.5.1.3" evidence="10"/>
<feature type="binding site" evidence="10">
    <location>
        <position position="83"/>
    </location>
    <ligand>
        <name>Mg(2+)</name>
        <dbReference type="ChEBI" id="CHEBI:18420"/>
    </ligand>
</feature>
<dbReference type="NCBIfam" id="TIGR00693">
    <property type="entry name" value="thiE"/>
    <property type="match status" value="1"/>
</dbReference>
<keyword evidence="6 10" id="KW-0784">Thiamine biosynthesis</keyword>
<evidence type="ECO:0000256" key="9">
    <source>
        <dbReference type="ARBA" id="ARBA00047883"/>
    </source>
</evidence>
<evidence type="ECO:0000256" key="4">
    <source>
        <dbReference type="ARBA" id="ARBA00022723"/>
    </source>
</evidence>
<feature type="binding site" evidence="10">
    <location>
        <position position="82"/>
    </location>
    <ligand>
        <name>4-amino-2-methyl-5-(diphosphooxymethyl)pyrimidine</name>
        <dbReference type="ChEBI" id="CHEBI:57841"/>
    </ligand>
</feature>
<gene>
    <name evidence="10 14" type="primary">thiE</name>
    <name evidence="16" type="ORF">C2800_09310</name>
    <name evidence="15" type="ORF">NQF69_07595</name>
</gene>
<evidence type="ECO:0000256" key="6">
    <source>
        <dbReference type="ARBA" id="ARBA00022977"/>
    </source>
</evidence>